<dbReference type="BioCyc" id="CORYNE:G18NG-11982-MONOMER"/>
<feature type="transmembrane region" description="Helical" evidence="5">
    <location>
        <begin position="349"/>
        <end position="367"/>
    </location>
</feature>
<accession>Q8NN28</accession>
<gene>
    <name evidence="7" type="ordered locus">Cgl2385</name>
</gene>
<feature type="transmembrane region" description="Helical" evidence="5">
    <location>
        <begin position="439"/>
        <end position="458"/>
    </location>
</feature>
<dbReference type="CDD" id="cd17365">
    <property type="entry name" value="MFS_PcaK_like"/>
    <property type="match status" value="1"/>
</dbReference>
<dbReference type="PATRIC" id="fig|196627.13.peg.2320"/>
<feature type="transmembrane region" description="Helical" evidence="5">
    <location>
        <begin position="175"/>
        <end position="196"/>
    </location>
</feature>
<comment type="subcellular location">
    <subcellularLocation>
        <location evidence="1">Cell membrane</location>
        <topology evidence="1">Multi-pass membrane protein</topology>
    </subcellularLocation>
</comment>
<feature type="transmembrane region" description="Helical" evidence="5">
    <location>
        <begin position="407"/>
        <end position="427"/>
    </location>
</feature>
<dbReference type="PANTHER" id="PTHR23508:SF10">
    <property type="entry name" value="CARBOXYLIC ACID TRANSPORTER PROTEIN HOMOLOG"/>
    <property type="match status" value="1"/>
</dbReference>
<keyword evidence="8" id="KW-1185">Reference proteome</keyword>
<evidence type="ECO:0000256" key="4">
    <source>
        <dbReference type="ARBA" id="ARBA00023136"/>
    </source>
</evidence>
<feature type="transmembrane region" description="Helical" evidence="5">
    <location>
        <begin position="321"/>
        <end position="340"/>
    </location>
</feature>
<evidence type="ECO:0000313" key="8">
    <source>
        <dbReference type="Proteomes" id="UP000000582"/>
    </source>
</evidence>
<dbReference type="Gene3D" id="1.20.1250.20">
    <property type="entry name" value="MFS general substrate transporter like domains"/>
    <property type="match status" value="1"/>
</dbReference>
<feature type="transmembrane region" description="Helical" evidence="5">
    <location>
        <begin position="373"/>
        <end position="395"/>
    </location>
</feature>
<dbReference type="HOGENOM" id="CLU_001265_46_4_11"/>
<name>Q8NN28_CORGL</name>
<dbReference type="PROSITE" id="PS50850">
    <property type="entry name" value="MFS"/>
    <property type="match status" value="1"/>
</dbReference>
<feature type="transmembrane region" description="Helical" evidence="5">
    <location>
        <begin position="202"/>
        <end position="222"/>
    </location>
</feature>
<feature type="domain" description="Major facilitator superfamily (MFS) profile" evidence="6">
    <location>
        <begin position="48"/>
        <end position="469"/>
    </location>
</feature>
<dbReference type="PANTHER" id="PTHR23508">
    <property type="entry name" value="CARBOXYLIC ACID TRANSPORTER PROTEIN HOMOLOG"/>
    <property type="match status" value="1"/>
</dbReference>
<dbReference type="AlphaFoldDB" id="Q8NN28"/>
<dbReference type="STRING" id="196627.cg2618"/>
<evidence type="ECO:0000256" key="2">
    <source>
        <dbReference type="ARBA" id="ARBA00022692"/>
    </source>
</evidence>
<evidence type="ECO:0000313" key="7">
    <source>
        <dbReference type="EMBL" id="BAB99778.1"/>
    </source>
</evidence>
<dbReference type="InterPro" id="IPR036259">
    <property type="entry name" value="MFS_trans_sf"/>
</dbReference>
<dbReference type="GO" id="GO:0046943">
    <property type="term" value="F:carboxylic acid transmembrane transporter activity"/>
    <property type="evidence" value="ECO:0007669"/>
    <property type="project" value="TreeGrafter"/>
</dbReference>
<dbReference type="InterPro" id="IPR011701">
    <property type="entry name" value="MFS"/>
</dbReference>
<dbReference type="SUPFAM" id="SSF103473">
    <property type="entry name" value="MFS general substrate transporter"/>
    <property type="match status" value="1"/>
</dbReference>
<feature type="transmembrane region" description="Helical" evidence="5">
    <location>
        <begin position="140"/>
        <end position="163"/>
    </location>
</feature>
<feature type="transmembrane region" description="Helical" evidence="5">
    <location>
        <begin position="114"/>
        <end position="134"/>
    </location>
</feature>
<dbReference type="Pfam" id="PF07690">
    <property type="entry name" value="MFS_1"/>
    <property type="match status" value="1"/>
</dbReference>
<dbReference type="Proteomes" id="UP000000582">
    <property type="component" value="Chromosome"/>
</dbReference>
<sequence length="475" mass="49965">MRLRVSSSLLPFLVPNLDHYGRPLLKEPGMDIRQTINDTAMSRYQWFIVFIAVLLNALDGFDVLAMSFTANAVTEEFGLSGSQLGVLLSSALFGMTAGSLLFGPIGDRFGRKNALMIALLFNVVGLVLSATAQSAGQLGVWRLITGIGIGGILACITVVISEFSNNKNRGMAMSIYAAGYGIGASLGGFGAAQLIPTFGWRSVFAAGAIATGIATIATFFFLPESVDWLSTRRPAGARDKINYIARRLGKVGTFELPGEQSLSTKKAGLQSYAVLVNKENRGTSIKLWVAFGIVMFGFYFANTWTPKLLVETGMSEQQGIIGGLMLSMGGAFGSLLYGFLTTKFSSRNTLMTFMVLSGLTLILFISSTSVPSIAFASGVVVGMLINGCVAGLYTLSPQLYSAEVRTTGVGAAIGMGRVGAISAPLLVGGLLDSGWSPTQLYVGVAVIVIAGATALIGMRTQAVAVEKQPEALATK</sequence>
<evidence type="ECO:0000256" key="5">
    <source>
        <dbReference type="SAM" id="Phobius"/>
    </source>
</evidence>
<proteinExistence type="predicted"/>
<organism evidence="7 8">
    <name type="scientific">Corynebacterium glutamicum (strain ATCC 13032 / DSM 20300 / JCM 1318 / BCRC 11384 / CCUG 27702 / LMG 3730 / NBRC 12168 / NCIMB 10025 / NRRL B-2784 / 534)</name>
    <dbReference type="NCBI Taxonomy" id="196627"/>
    <lineage>
        <taxon>Bacteria</taxon>
        <taxon>Bacillati</taxon>
        <taxon>Actinomycetota</taxon>
        <taxon>Actinomycetes</taxon>
        <taxon>Mycobacteriales</taxon>
        <taxon>Corynebacteriaceae</taxon>
        <taxon>Corynebacterium</taxon>
    </lineage>
</organism>
<dbReference type="EMBL" id="BA000036">
    <property type="protein sequence ID" value="BAB99778.1"/>
    <property type="molecule type" value="Genomic_DNA"/>
</dbReference>
<dbReference type="GO" id="GO:0005886">
    <property type="term" value="C:plasma membrane"/>
    <property type="evidence" value="ECO:0007669"/>
    <property type="project" value="UniProtKB-SubCell"/>
</dbReference>
<protein>
    <submittedName>
        <fullName evidence="7">Permeases of the major facilitator superfamily</fullName>
    </submittedName>
</protein>
<evidence type="ECO:0000256" key="1">
    <source>
        <dbReference type="ARBA" id="ARBA00004651"/>
    </source>
</evidence>
<dbReference type="InterPro" id="IPR020846">
    <property type="entry name" value="MFS_dom"/>
</dbReference>
<keyword evidence="3 5" id="KW-1133">Transmembrane helix</keyword>
<feature type="transmembrane region" description="Helical" evidence="5">
    <location>
        <begin position="285"/>
        <end position="301"/>
    </location>
</feature>
<dbReference type="OrthoDB" id="9109650at2"/>
<feature type="transmembrane region" description="Helical" evidence="5">
    <location>
        <begin position="82"/>
        <end position="102"/>
    </location>
</feature>
<reference evidence="8" key="1">
    <citation type="journal article" date="2003" name="Appl. Microbiol. Biotechnol.">
        <title>The Corynebacterium glutamicum genome: features and impacts on biotechnological processes.</title>
        <authorList>
            <person name="Ikeda M."/>
            <person name="Nakagawa S."/>
        </authorList>
    </citation>
    <scope>NUCLEOTIDE SEQUENCE [LARGE SCALE GENOMIC DNA]</scope>
    <source>
        <strain evidence="8">ATCC 13032 / DSM 20300 / BCRC 11384 / JCM 1318 / LMG 3730 / NCIMB 10025</strain>
    </source>
</reference>
<keyword evidence="2 5" id="KW-0812">Transmembrane</keyword>
<feature type="transmembrane region" description="Helical" evidence="5">
    <location>
        <begin position="46"/>
        <end position="70"/>
    </location>
</feature>
<evidence type="ECO:0000256" key="3">
    <source>
        <dbReference type="ARBA" id="ARBA00022989"/>
    </source>
</evidence>
<evidence type="ECO:0000259" key="6">
    <source>
        <dbReference type="PROSITE" id="PS50850"/>
    </source>
</evidence>
<keyword evidence="4 5" id="KW-0472">Membrane</keyword>
<dbReference type="KEGG" id="cgl:Cgl2385"/>
<dbReference type="eggNOG" id="COG2814">
    <property type="taxonomic scope" value="Bacteria"/>
</dbReference>